<dbReference type="GO" id="GO:0000041">
    <property type="term" value="P:transition metal ion transport"/>
    <property type="evidence" value="ECO:0007669"/>
    <property type="project" value="InterPro"/>
</dbReference>
<proteinExistence type="predicted"/>
<dbReference type="EMBL" id="LIZX01000050">
    <property type="protein sequence ID" value="KPJ68565.1"/>
    <property type="molecule type" value="Genomic_DNA"/>
</dbReference>
<keyword evidence="6 7" id="KW-0472">Membrane</keyword>
<evidence type="ECO:0000313" key="8">
    <source>
        <dbReference type="EMBL" id="KPJ68565.1"/>
    </source>
</evidence>
<feature type="transmembrane region" description="Helical" evidence="7">
    <location>
        <begin position="133"/>
        <end position="155"/>
    </location>
</feature>
<reference evidence="8 9" key="1">
    <citation type="journal article" date="2015" name="Microbiome">
        <title>Genomic resolution of linkages in carbon, nitrogen, and sulfur cycling among widespread estuary sediment bacteria.</title>
        <authorList>
            <person name="Baker B.J."/>
            <person name="Lazar C.S."/>
            <person name="Teske A.P."/>
            <person name="Dick G.J."/>
        </authorList>
    </citation>
    <scope>NUCLEOTIDE SEQUENCE [LARGE SCALE GENOMIC DNA]</scope>
    <source>
        <strain evidence="8">DG_54_3</strain>
    </source>
</reference>
<feature type="transmembrane region" description="Helical" evidence="7">
    <location>
        <begin position="102"/>
        <end position="127"/>
    </location>
</feature>
<dbReference type="Proteomes" id="UP000051861">
    <property type="component" value="Unassembled WGS sequence"/>
</dbReference>
<evidence type="ECO:0000313" key="9">
    <source>
        <dbReference type="Proteomes" id="UP000051861"/>
    </source>
</evidence>
<dbReference type="PANTHER" id="PTHR34229:SF1">
    <property type="entry name" value="METAL TRANSPORT PROTEIN HI_1621-RELATED"/>
    <property type="match status" value="1"/>
</dbReference>
<evidence type="ECO:0000256" key="3">
    <source>
        <dbReference type="ARBA" id="ARBA00022475"/>
    </source>
</evidence>
<dbReference type="Pfam" id="PF01891">
    <property type="entry name" value="CbiM"/>
    <property type="match status" value="1"/>
</dbReference>
<evidence type="ECO:0000256" key="5">
    <source>
        <dbReference type="ARBA" id="ARBA00022989"/>
    </source>
</evidence>
<keyword evidence="4 7" id="KW-0812">Transmembrane</keyword>
<feature type="transmembrane region" description="Helical" evidence="7">
    <location>
        <begin position="12"/>
        <end position="31"/>
    </location>
</feature>
<evidence type="ECO:0000256" key="4">
    <source>
        <dbReference type="ARBA" id="ARBA00022692"/>
    </source>
</evidence>
<dbReference type="AlphaFoldDB" id="A0A0S7Y1B8"/>
<evidence type="ECO:0000256" key="6">
    <source>
        <dbReference type="ARBA" id="ARBA00023136"/>
    </source>
</evidence>
<dbReference type="InterPro" id="IPR002751">
    <property type="entry name" value="CbiM/NikMN"/>
</dbReference>
<name>A0A0S7Y1B8_UNCSA</name>
<feature type="transmembrane region" description="Helical" evidence="7">
    <location>
        <begin position="205"/>
        <end position="224"/>
    </location>
</feature>
<feature type="transmembrane region" description="Helical" evidence="7">
    <location>
        <begin position="167"/>
        <end position="185"/>
    </location>
</feature>
<evidence type="ECO:0000256" key="1">
    <source>
        <dbReference type="ARBA" id="ARBA00004651"/>
    </source>
</evidence>
<evidence type="ECO:0000256" key="2">
    <source>
        <dbReference type="ARBA" id="ARBA00022448"/>
    </source>
</evidence>
<organism evidence="8 9">
    <name type="scientific">candidate division WOR-1 bacterium DG_54_3</name>
    <dbReference type="NCBI Taxonomy" id="1703775"/>
    <lineage>
        <taxon>Bacteria</taxon>
        <taxon>Bacillati</taxon>
        <taxon>Saganbacteria</taxon>
    </lineage>
</organism>
<keyword evidence="5 7" id="KW-1133">Transmembrane helix</keyword>
<gene>
    <name evidence="8" type="ORF">AMJ44_06350</name>
</gene>
<evidence type="ECO:0000256" key="7">
    <source>
        <dbReference type="SAM" id="Phobius"/>
    </source>
</evidence>
<dbReference type="GO" id="GO:0005886">
    <property type="term" value="C:plasma membrane"/>
    <property type="evidence" value="ECO:0007669"/>
    <property type="project" value="UniProtKB-SubCell"/>
</dbReference>
<evidence type="ECO:0008006" key="10">
    <source>
        <dbReference type="Google" id="ProtNLM"/>
    </source>
</evidence>
<sequence length="235" mass="24727">MHIPDGFIDPKISFGLMGAAVAILGYCLNKVRAAVTALAPQEAFAAAGRGIKNLAGRSRRVLTKLGEQKIYAMGMVAALVFAAQMFNFPIDKGTSGHLIGGVLAVVLLGPFAGTIVIAAVLIIQSLFFADGGIIVLGANIINMAFFGAFLSYYIYVFLKKYILEWQSIAVAAWCSVVMAALATSLEIGLSGTFALSVVTASMLKVHILIGVAEALISVALIQVFRKMVPMGEGQP</sequence>
<comment type="subcellular location">
    <subcellularLocation>
        <location evidence="1">Cell membrane</location>
        <topology evidence="1">Multi-pass membrane protein</topology>
    </subcellularLocation>
</comment>
<keyword evidence="2" id="KW-0813">Transport</keyword>
<feature type="transmembrane region" description="Helical" evidence="7">
    <location>
        <begin position="70"/>
        <end position="90"/>
    </location>
</feature>
<comment type="caution">
    <text evidence="8">The sequence shown here is derived from an EMBL/GenBank/DDBJ whole genome shotgun (WGS) entry which is preliminary data.</text>
</comment>
<accession>A0A0S7Y1B8</accession>
<dbReference type="Gene3D" id="1.10.1760.20">
    <property type="match status" value="1"/>
</dbReference>
<dbReference type="PANTHER" id="PTHR34229">
    <property type="entry name" value="METAL TRANSPORT PROTEIN HI_1621-RELATED"/>
    <property type="match status" value="1"/>
</dbReference>
<protein>
    <recommendedName>
        <fullName evidence="10">Cobalamin biosynthesis protein CbiM</fullName>
    </recommendedName>
</protein>
<keyword evidence="3" id="KW-1003">Cell membrane</keyword>